<sequence>MAATEHCDLAIVGAGLAGGLIALAVQARRPGIAIRLIDAAPVVGGNHRWSFFADDIAAADRWIVAPLVTQGWAAHDVAFPGHHRRIAKPYFSIESERLDAVVRRAVPAEALMLGRPVAETSATGVTLADGTRIAATGVIDARGPGDLSALECGWQKFVGRELRLSAPHDAPDPRIMDATVAQIDGYRFVYCLPLAADRMFVEDTYYSDTPDLDRPALANRIHAYAATRGWQVAQAANEEEGVLPVVIGGDFDRYWASTGAVAKAGMRAGMFHPTTGYSLPDAVRTAATIAAAPDLSGPALHEATRAIAARHWRARGFYRMLDTMLFRAAEPAERYRILERFYRLSPGLIGRFYAGDTTMSDKARLLLGKPPVPIGRAIRAIGGAR</sequence>
<dbReference type="GO" id="GO:0016705">
    <property type="term" value="F:oxidoreductase activity, acting on paired donors, with incorporation or reduction of molecular oxygen"/>
    <property type="evidence" value="ECO:0007669"/>
    <property type="project" value="InterPro"/>
</dbReference>
<comment type="caution">
    <text evidence="2">The sequence shown here is derived from an EMBL/GenBank/DDBJ whole genome shotgun (WGS) entry which is preliminary data.</text>
</comment>
<comment type="similarity">
    <text evidence="1">Belongs to the lycopene cyclase family.</text>
</comment>
<dbReference type="NCBIfam" id="TIGR01789">
    <property type="entry name" value="lycopene_cycl"/>
    <property type="match status" value="1"/>
</dbReference>
<proteinExistence type="inferred from homology"/>
<organism evidence="2 3">
    <name type="scientific">Sphingomonas metalli</name>
    <dbReference type="NCBI Taxonomy" id="1779358"/>
    <lineage>
        <taxon>Bacteria</taxon>
        <taxon>Pseudomonadati</taxon>
        <taxon>Pseudomonadota</taxon>
        <taxon>Alphaproteobacteria</taxon>
        <taxon>Sphingomonadales</taxon>
        <taxon>Sphingomonadaceae</taxon>
        <taxon>Sphingomonas</taxon>
    </lineage>
</organism>
<dbReference type="InterPro" id="IPR008461">
    <property type="entry name" value="CrtY"/>
</dbReference>
<dbReference type="AlphaFoldDB" id="A0A916T1M8"/>
<dbReference type="Proteomes" id="UP000623067">
    <property type="component" value="Unassembled WGS sequence"/>
</dbReference>
<reference evidence="2" key="1">
    <citation type="journal article" date="2014" name="Int. J. Syst. Evol. Microbiol.">
        <title>Complete genome sequence of Corynebacterium casei LMG S-19264T (=DSM 44701T), isolated from a smear-ripened cheese.</title>
        <authorList>
            <consortium name="US DOE Joint Genome Institute (JGI-PGF)"/>
            <person name="Walter F."/>
            <person name="Albersmeier A."/>
            <person name="Kalinowski J."/>
            <person name="Ruckert C."/>
        </authorList>
    </citation>
    <scope>NUCLEOTIDE SEQUENCE</scope>
    <source>
        <strain evidence="2">CGMCC 1.15330</strain>
    </source>
</reference>
<dbReference type="NCBIfam" id="TIGR01790">
    <property type="entry name" value="carotene-cycl"/>
    <property type="match status" value="1"/>
</dbReference>
<evidence type="ECO:0000313" key="3">
    <source>
        <dbReference type="Proteomes" id="UP000623067"/>
    </source>
</evidence>
<reference evidence="2" key="2">
    <citation type="submission" date="2020-09" db="EMBL/GenBank/DDBJ databases">
        <authorList>
            <person name="Sun Q."/>
            <person name="Zhou Y."/>
        </authorList>
    </citation>
    <scope>NUCLEOTIDE SEQUENCE</scope>
    <source>
        <strain evidence="2">CGMCC 1.15330</strain>
    </source>
</reference>
<dbReference type="SUPFAM" id="SSF51905">
    <property type="entry name" value="FAD/NAD(P)-binding domain"/>
    <property type="match status" value="1"/>
</dbReference>
<keyword evidence="3" id="KW-1185">Reference proteome</keyword>
<dbReference type="InterPro" id="IPR010108">
    <property type="entry name" value="Lycopene_cyclase_b/e"/>
</dbReference>
<evidence type="ECO:0008006" key="4">
    <source>
        <dbReference type="Google" id="ProtNLM"/>
    </source>
</evidence>
<dbReference type="GO" id="GO:0016117">
    <property type="term" value="P:carotenoid biosynthetic process"/>
    <property type="evidence" value="ECO:0007669"/>
    <property type="project" value="InterPro"/>
</dbReference>
<evidence type="ECO:0000313" key="2">
    <source>
        <dbReference type="EMBL" id="GGB26965.1"/>
    </source>
</evidence>
<dbReference type="RefSeq" id="WP_188658192.1">
    <property type="nucleotide sequence ID" value="NZ_BMIH01000002.1"/>
</dbReference>
<evidence type="ECO:0000256" key="1">
    <source>
        <dbReference type="ARBA" id="ARBA00006599"/>
    </source>
</evidence>
<protein>
    <recommendedName>
        <fullName evidence="4">Lycopene cyclase</fullName>
    </recommendedName>
</protein>
<gene>
    <name evidence="2" type="ORF">GCM10011380_15700</name>
</gene>
<dbReference type="InterPro" id="IPR036188">
    <property type="entry name" value="FAD/NAD-bd_sf"/>
</dbReference>
<dbReference type="Pfam" id="PF05834">
    <property type="entry name" value="Lycopene_cycl"/>
    <property type="match status" value="1"/>
</dbReference>
<name>A0A916T1M8_9SPHN</name>
<accession>A0A916T1M8</accession>
<dbReference type="EMBL" id="BMIH01000002">
    <property type="protein sequence ID" value="GGB26965.1"/>
    <property type="molecule type" value="Genomic_DNA"/>
</dbReference>
<dbReference type="GO" id="GO:0045436">
    <property type="term" value="F:lycopene beta cyclase activity"/>
    <property type="evidence" value="ECO:0007669"/>
    <property type="project" value="InterPro"/>
</dbReference>